<dbReference type="Proteomes" id="UP000609531">
    <property type="component" value="Unassembled WGS sequence"/>
</dbReference>
<dbReference type="EMBL" id="JAEKJA010000018">
    <property type="protein sequence ID" value="MBJ3777611.1"/>
    <property type="molecule type" value="Genomic_DNA"/>
</dbReference>
<protein>
    <submittedName>
        <fullName evidence="2">Beta-glucosidase</fullName>
    </submittedName>
</protein>
<evidence type="ECO:0000259" key="1">
    <source>
        <dbReference type="Pfam" id="PF10091"/>
    </source>
</evidence>
<evidence type="ECO:0000313" key="2">
    <source>
        <dbReference type="EMBL" id="MBJ3777611.1"/>
    </source>
</evidence>
<dbReference type="Pfam" id="PF10091">
    <property type="entry name" value="Glycoamylase"/>
    <property type="match status" value="1"/>
</dbReference>
<dbReference type="AlphaFoldDB" id="A0A934MIV9"/>
<dbReference type="InterPro" id="IPR016883">
    <property type="entry name" value="UCP028431"/>
</dbReference>
<dbReference type="Gene3D" id="1.50.10.140">
    <property type="match status" value="1"/>
</dbReference>
<sequence>MAEAVLNPGRPPSGLSDDDLLDAVSRAALAYFWDFAHPVSGMTRERSGGAFGYDVERVVTTGGTGFGLMALVVGAARGWLARPAVVERIATVAAFLEAAEHHEGVFPHFMDGATGATIPFSPTDDGGDLVETSFLMAGLLTARQAFAEEATLVATIDRLWRRVDWAAHVRQSDGGLMWHKSPRHPWTDKSLPIRGWNESLVTFVLATGSPTHPIAPEIYHRSWARAEEFLNGATYYGIRLPLGPPMGGPLFLSHYSFLGIDPDGLRDAYADYGEQVRAHVAINRAYCIDNPGRHAGYGPACWGLTASDSPAGYAAHSPTNDLGVISPTAAVASLPFAPEAAMAALRHFVEDRGAALWGPYGLADAFAPATGWVAPATLAIDQGPIVVMIENYRTGLVWQLMMSAPEVAAGLRRLGFTSPRLAPTS</sequence>
<accession>A0A934MIV9</accession>
<evidence type="ECO:0000313" key="3">
    <source>
        <dbReference type="Proteomes" id="UP000609531"/>
    </source>
</evidence>
<gene>
    <name evidence="2" type="ORF">JCR33_18040</name>
</gene>
<dbReference type="InterPro" id="IPR019282">
    <property type="entry name" value="Glycoamylase-like_cons_dom"/>
</dbReference>
<proteinExistence type="predicted"/>
<comment type="caution">
    <text evidence="2">The sequence shown here is derived from an EMBL/GenBank/DDBJ whole genome shotgun (WGS) entry which is preliminary data.</text>
</comment>
<name>A0A934MIV9_9HYPH</name>
<organism evidence="2 3">
    <name type="scientific">Acuticoccus mangrovi</name>
    <dbReference type="NCBI Taxonomy" id="2796142"/>
    <lineage>
        <taxon>Bacteria</taxon>
        <taxon>Pseudomonadati</taxon>
        <taxon>Pseudomonadota</taxon>
        <taxon>Alphaproteobacteria</taxon>
        <taxon>Hyphomicrobiales</taxon>
        <taxon>Amorphaceae</taxon>
        <taxon>Acuticoccus</taxon>
    </lineage>
</organism>
<dbReference type="PIRSF" id="PIRSF028431">
    <property type="entry name" value="UCP028431"/>
    <property type="match status" value="1"/>
</dbReference>
<reference evidence="2" key="1">
    <citation type="submission" date="2020-12" db="EMBL/GenBank/DDBJ databases">
        <title>Bacterial taxonomy.</title>
        <authorList>
            <person name="Pan X."/>
        </authorList>
    </citation>
    <scope>NUCLEOTIDE SEQUENCE</scope>
    <source>
        <strain evidence="2">B2012</strain>
    </source>
</reference>
<feature type="domain" description="Glycoamylase-like" evidence="1">
    <location>
        <begin position="192"/>
        <end position="404"/>
    </location>
</feature>
<dbReference type="RefSeq" id="WP_198883515.1">
    <property type="nucleotide sequence ID" value="NZ_JAEKJA010000018.1"/>
</dbReference>
<keyword evidence="3" id="KW-1185">Reference proteome</keyword>